<comment type="function">
    <text evidence="6">Sucrose-cleaving enzyme that provides UDP-glucose and fructose for various metabolic pathways.</text>
</comment>
<dbReference type="SUPFAM" id="SSF53756">
    <property type="entry name" value="UDP-Glycosyltransferase/glycogen phosphorylase"/>
    <property type="match status" value="1"/>
</dbReference>
<keyword evidence="7" id="KW-1133">Transmembrane helix</keyword>
<evidence type="ECO:0000256" key="5">
    <source>
        <dbReference type="ARBA" id="ARBA00049030"/>
    </source>
</evidence>
<feature type="domain" description="Sucrose synthase first GT-B" evidence="9">
    <location>
        <begin position="265"/>
        <end position="553"/>
    </location>
</feature>
<feature type="domain" description="Sucrose synthase EPBD" evidence="11">
    <location>
        <begin position="155"/>
        <end position="242"/>
    </location>
</feature>
<dbReference type="EMBL" id="JARKNE010000005">
    <property type="protein sequence ID" value="KAK5830010.1"/>
    <property type="molecule type" value="Genomic_DNA"/>
</dbReference>
<evidence type="ECO:0000256" key="7">
    <source>
        <dbReference type="SAM" id="Phobius"/>
    </source>
</evidence>
<dbReference type="InterPro" id="IPR056736">
    <property type="entry name" value="SUS_EPBD"/>
</dbReference>
<organism evidence="12 13">
    <name type="scientific">Gossypium arboreum</name>
    <name type="common">Tree cotton</name>
    <name type="synonym">Gossypium nanking</name>
    <dbReference type="NCBI Taxonomy" id="29729"/>
    <lineage>
        <taxon>Eukaryota</taxon>
        <taxon>Viridiplantae</taxon>
        <taxon>Streptophyta</taxon>
        <taxon>Embryophyta</taxon>
        <taxon>Tracheophyta</taxon>
        <taxon>Spermatophyta</taxon>
        <taxon>Magnoliopsida</taxon>
        <taxon>eudicotyledons</taxon>
        <taxon>Gunneridae</taxon>
        <taxon>Pentapetalae</taxon>
        <taxon>rosids</taxon>
        <taxon>malvids</taxon>
        <taxon>Malvales</taxon>
        <taxon>Malvaceae</taxon>
        <taxon>Malvoideae</taxon>
        <taxon>Gossypium</taxon>
    </lineage>
</organism>
<feature type="transmembrane region" description="Helical" evidence="7">
    <location>
        <begin position="796"/>
        <end position="820"/>
    </location>
</feature>
<dbReference type="Proteomes" id="UP001358586">
    <property type="component" value="Chromosome 5"/>
</dbReference>
<proteinExistence type="inferred from homology"/>
<evidence type="ECO:0000259" key="11">
    <source>
        <dbReference type="Pfam" id="PF24862"/>
    </source>
</evidence>
<evidence type="ECO:0000256" key="2">
    <source>
        <dbReference type="ARBA" id="ARBA00012540"/>
    </source>
</evidence>
<comment type="similarity">
    <text evidence="1 6">Belongs to the glycosyltransferase 1 family. Plant sucrose synthase subfamily.</text>
</comment>
<evidence type="ECO:0000256" key="6">
    <source>
        <dbReference type="RuleBase" id="RU280817"/>
    </source>
</evidence>
<dbReference type="PANTHER" id="PTHR45839">
    <property type="match status" value="1"/>
</dbReference>
<evidence type="ECO:0000256" key="4">
    <source>
        <dbReference type="ARBA" id="ARBA00022679"/>
    </source>
</evidence>
<sequence>MADRVITRVHSLRERLDETLLAHRNEILALLSRIEGKGKGILQHHQIILEFEAIPEENRKKLANGAFFEVLKASQEAIVLPPWVALAVRPRPGVWEYIRVNVHALVVEELTVAEYLHFKEELVDGSSNGNFVLELDFEPFNSSFPRPTLSKSIGNGVEFLNRHLSAKLFHDKESMHPLLEFLRVHCHKGKNMMLNDRIQNLNALQHVLRKAEEYLGTLPPETPCAEFEHRFQEIGLERGWGDTAERVLEMIQLLLDLLEAPDPCTLEKFLGRIPMVFNVVILTPHGYFAQDNVLGYPDTGGQVVYILDQVRALENEMLLRIKQQGLNITPRILIISRLLPDAVGTTCGQRLEKVYGTEHSDILRVPFRTEKGIVRKWISRFEVWPYLETYTEDVAHEISKELQGKPDLIIGNYSDGNIVASLLAHKLGVTQCTIAHALEKTKYPDSDIYWKKLEDKYHFSCQFTADLFAMNHTDFIITSTFQEIAGSKDTVGQYESHTAFTLPGLYRVVHGIDVFDPKFNIVSPGADMEIYFPYTEEKRRLKHFHPEIEDLLYSKVENEEHLCVLNDRNKPILFTMARLDRVKNLTGLVEWYGKNAKLRELANLVVVGGDRRKESKDLEEKAEMKKMFELIDKYNLNGQFRWISSQMNRIRNGELYRYICDTKGAFVQPALYEAFGLTVVEAMTCGLPTFATCNGGPAEIIVHGKSGFNIDPYHGDQAADILVDFFEKCKKDPSHWDKISQGGLKRIEEKYTWKIYSERLLTLTGVYGFWKHVSNLERRESRRYLEMFYALKYRKLVIHMVTSPFCINVLYLALITLLVICKMQAESVPLAEE</sequence>
<evidence type="ECO:0000259" key="10">
    <source>
        <dbReference type="Pfam" id="PF24861"/>
    </source>
</evidence>
<evidence type="ECO:0000259" key="8">
    <source>
        <dbReference type="Pfam" id="PF00534"/>
    </source>
</evidence>
<dbReference type="Pfam" id="PF00534">
    <property type="entry name" value="Glycos_transf_1"/>
    <property type="match status" value="1"/>
</dbReference>
<evidence type="ECO:0000256" key="1">
    <source>
        <dbReference type="ARBA" id="ARBA00005894"/>
    </source>
</evidence>
<keyword evidence="3 6" id="KW-0328">Glycosyltransferase</keyword>
<dbReference type="PANTHER" id="PTHR45839:SF30">
    <property type="entry name" value="SUCROSE SYNTHASE"/>
    <property type="match status" value="1"/>
</dbReference>
<gene>
    <name evidence="12" type="ORF">PVK06_013804</name>
</gene>
<evidence type="ECO:0000313" key="12">
    <source>
        <dbReference type="EMBL" id="KAK5830010.1"/>
    </source>
</evidence>
<keyword evidence="4 6" id="KW-0808">Transferase</keyword>
<dbReference type="InterPro" id="IPR056735">
    <property type="entry name" value="SUS_N"/>
</dbReference>
<evidence type="ECO:0000256" key="3">
    <source>
        <dbReference type="ARBA" id="ARBA00022676"/>
    </source>
</evidence>
<keyword evidence="7" id="KW-0472">Membrane</keyword>
<evidence type="ECO:0000313" key="13">
    <source>
        <dbReference type="Proteomes" id="UP001358586"/>
    </source>
</evidence>
<dbReference type="Gene3D" id="3.10.450.330">
    <property type="match status" value="1"/>
</dbReference>
<dbReference type="InterPro" id="IPR012820">
    <property type="entry name" value="Sucrose_synthase_pln/cyn"/>
</dbReference>
<name>A0ABR0PSP8_GOSAR</name>
<dbReference type="EC" id="2.4.1.13" evidence="2 6"/>
<dbReference type="Pfam" id="PF00862">
    <property type="entry name" value="GT-B_Sucrose_synth"/>
    <property type="match status" value="1"/>
</dbReference>
<dbReference type="Gene3D" id="1.20.120.1230">
    <property type="match status" value="1"/>
</dbReference>
<comment type="catalytic activity">
    <reaction evidence="5 6">
        <text>an NDP-alpha-D-glucose + D-fructose = a ribonucleoside 5'-diphosphate + sucrose + H(+)</text>
        <dbReference type="Rhea" id="RHEA:16241"/>
        <dbReference type="ChEBI" id="CHEBI:15378"/>
        <dbReference type="ChEBI" id="CHEBI:17992"/>
        <dbReference type="ChEBI" id="CHEBI:37721"/>
        <dbReference type="ChEBI" id="CHEBI:57930"/>
        <dbReference type="ChEBI" id="CHEBI:76533"/>
        <dbReference type="EC" id="2.4.1.13"/>
    </reaction>
</comment>
<dbReference type="InterPro" id="IPR001296">
    <property type="entry name" value="Glyco_trans_1"/>
</dbReference>
<dbReference type="Gene3D" id="3.40.50.2000">
    <property type="entry name" value="Glycogen Phosphorylase B"/>
    <property type="match status" value="2"/>
</dbReference>
<accession>A0ABR0PSP8</accession>
<dbReference type="InterPro" id="IPR000368">
    <property type="entry name" value="Sucrose_synth_GT-B1"/>
</dbReference>
<evidence type="ECO:0000259" key="9">
    <source>
        <dbReference type="Pfam" id="PF00862"/>
    </source>
</evidence>
<keyword evidence="13" id="KW-1185">Reference proteome</keyword>
<dbReference type="Pfam" id="PF24862">
    <property type="entry name" value="SUS_EPBD"/>
    <property type="match status" value="1"/>
</dbReference>
<feature type="domain" description="Sucrose synthase N-terminal" evidence="10">
    <location>
        <begin position="8"/>
        <end position="120"/>
    </location>
</feature>
<comment type="caution">
    <text evidence="12">The sequence shown here is derived from an EMBL/GenBank/DDBJ whole genome shotgun (WGS) entry which is preliminary data.</text>
</comment>
<reference evidence="12 13" key="1">
    <citation type="submission" date="2023-03" db="EMBL/GenBank/DDBJ databases">
        <title>WGS of Gossypium arboreum.</title>
        <authorList>
            <person name="Yu D."/>
        </authorList>
    </citation>
    <scope>NUCLEOTIDE SEQUENCE [LARGE SCALE GENOMIC DNA]</scope>
    <source>
        <tissue evidence="12">Leaf</tissue>
    </source>
</reference>
<dbReference type="NCBIfam" id="TIGR02470">
    <property type="entry name" value="sucr_synth"/>
    <property type="match status" value="1"/>
</dbReference>
<dbReference type="Pfam" id="PF24861">
    <property type="entry name" value="SUS_N"/>
    <property type="match status" value="1"/>
</dbReference>
<protein>
    <recommendedName>
        <fullName evidence="2 6">Sucrose synthase</fullName>
        <ecNumber evidence="2 6">2.4.1.13</ecNumber>
    </recommendedName>
</protein>
<feature type="domain" description="Glycosyl transferase family 1" evidence="8">
    <location>
        <begin position="567"/>
        <end position="738"/>
    </location>
</feature>
<keyword evidence="7" id="KW-0812">Transmembrane</keyword>